<organism evidence="1 2">
    <name type="scientific">Paraburkholderia strydomiana</name>
    <dbReference type="NCBI Taxonomy" id="1245417"/>
    <lineage>
        <taxon>Bacteria</taxon>
        <taxon>Pseudomonadati</taxon>
        <taxon>Pseudomonadota</taxon>
        <taxon>Betaproteobacteria</taxon>
        <taxon>Burkholderiales</taxon>
        <taxon>Burkholderiaceae</taxon>
        <taxon>Paraburkholderia</taxon>
    </lineage>
</organism>
<proteinExistence type="predicted"/>
<evidence type="ECO:0000313" key="1">
    <source>
        <dbReference type="EMBL" id="MFM0718463.1"/>
    </source>
</evidence>
<reference evidence="1 2" key="1">
    <citation type="journal article" date="2024" name="Chem. Sci.">
        <title>Discovery of megapolipeptins by genome mining of a Burkholderiales bacteria collection.</title>
        <authorList>
            <person name="Paulo B.S."/>
            <person name="Recchia M.J.J."/>
            <person name="Lee S."/>
            <person name="Fergusson C.H."/>
            <person name="Romanowski S.B."/>
            <person name="Hernandez A."/>
            <person name="Krull N."/>
            <person name="Liu D.Y."/>
            <person name="Cavanagh H."/>
            <person name="Bos A."/>
            <person name="Gray C.A."/>
            <person name="Murphy B.T."/>
            <person name="Linington R.G."/>
            <person name="Eustaquio A.S."/>
        </authorList>
    </citation>
    <scope>NUCLEOTIDE SEQUENCE [LARGE SCALE GENOMIC DNA]</scope>
    <source>
        <strain evidence="1 2">RL17-350-BIC-E</strain>
    </source>
</reference>
<sequence length="62" mass="6755">MDRQRRDAFAALGARLEQEVDGAIGLVAPHSVVAKLADARTMMPTTASTNWLQSRESESALR</sequence>
<dbReference type="RefSeq" id="WP_408150456.1">
    <property type="nucleotide sequence ID" value="NZ_JAQQCJ010000025.1"/>
</dbReference>
<dbReference type="Proteomes" id="UP001629392">
    <property type="component" value="Unassembled WGS sequence"/>
</dbReference>
<name>A0ABW9EHD3_9BURK</name>
<gene>
    <name evidence="1" type="ORF">PQQ73_19235</name>
</gene>
<evidence type="ECO:0000313" key="2">
    <source>
        <dbReference type="Proteomes" id="UP001629392"/>
    </source>
</evidence>
<protein>
    <submittedName>
        <fullName evidence="1">Uncharacterized protein</fullName>
    </submittedName>
</protein>
<dbReference type="EMBL" id="JAQQCL010000014">
    <property type="protein sequence ID" value="MFM0718463.1"/>
    <property type="molecule type" value="Genomic_DNA"/>
</dbReference>
<comment type="caution">
    <text evidence="1">The sequence shown here is derived from an EMBL/GenBank/DDBJ whole genome shotgun (WGS) entry which is preliminary data.</text>
</comment>
<accession>A0ABW9EHD3</accession>
<keyword evidence="2" id="KW-1185">Reference proteome</keyword>